<reference evidence="1 2" key="1">
    <citation type="journal article" date="2019" name="Genome Biol. Evol.">
        <title>Insights into the evolution of the New World diploid cottons (Gossypium, subgenus Houzingenia) based on genome sequencing.</title>
        <authorList>
            <person name="Grover C.E."/>
            <person name="Arick M.A. 2nd"/>
            <person name="Thrash A."/>
            <person name="Conover J.L."/>
            <person name="Sanders W.S."/>
            <person name="Peterson D.G."/>
            <person name="Frelichowski J.E."/>
            <person name="Scheffler J.A."/>
            <person name="Scheffler B.E."/>
            <person name="Wendel J.F."/>
        </authorList>
    </citation>
    <scope>NUCLEOTIDE SEQUENCE [LARGE SCALE GENOMIC DNA]</scope>
    <source>
        <strain evidence="1">8</strain>
        <tissue evidence="1">Leaf</tissue>
    </source>
</reference>
<evidence type="ECO:0000313" key="1">
    <source>
        <dbReference type="EMBL" id="MBA0757903.1"/>
    </source>
</evidence>
<proteinExistence type="predicted"/>
<evidence type="ECO:0000313" key="2">
    <source>
        <dbReference type="Proteomes" id="UP000593568"/>
    </source>
</evidence>
<dbReference type="Proteomes" id="UP000593568">
    <property type="component" value="Unassembled WGS sequence"/>
</dbReference>
<accession>A0A7J9DB06</accession>
<dbReference type="AlphaFoldDB" id="A0A7J9DB06"/>
<organism evidence="1 2">
    <name type="scientific">Gossypium trilobum</name>
    <dbReference type="NCBI Taxonomy" id="34281"/>
    <lineage>
        <taxon>Eukaryota</taxon>
        <taxon>Viridiplantae</taxon>
        <taxon>Streptophyta</taxon>
        <taxon>Embryophyta</taxon>
        <taxon>Tracheophyta</taxon>
        <taxon>Spermatophyta</taxon>
        <taxon>Magnoliopsida</taxon>
        <taxon>eudicotyledons</taxon>
        <taxon>Gunneridae</taxon>
        <taxon>Pentapetalae</taxon>
        <taxon>rosids</taxon>
        <taxon>malvids</taxon>
        <taxon>Malvales</taxon>
        <taxon>Malvaceae</taxon>
        <taxon>Malvoideae</taxon>
        <taxon>Gossypium</taxon>
    </lineage>
</organism>
<name>A0A7J9DB06_9ROSI</name>
<protein>
    <submittedName>
        <fullName evidence="1">Uncharacterized protein</fullName>
    </submittedName>
</protein>
<gene>
    <name evidence="1" type="ORF">Gotri_020948</name>
</gene>
<sequence length="95" mass="10742">MGYRMVGLSSREGDSKESKRNFFDSILGFSLKGGGSSVGYRKEKLRSFQGKLAMEYDVEDEIFIGDEGKKRNRVEMEDTTFLSSASAKRLADRKQ</sequence>
<dbReference type="EMBL" id="JABEZW010000001">
    <property type="protein sequence ID" value="MBA0757903.1"/>
    <property type="molecule type" value="Genomic_DNA"/>
</dbReference>
<comment type="caution">
    <text evidence="1">The sequence shown here is derived from an EMBL/GenBank/DDBJ whole genome shotgun (WGS) entry which is preliminary data.</text>
</comment>
<keyword evidence="2" id="KW-1185">Reference proteome</keyword>